<dbReference type="InterPro" id="IPR006204">
    <property type="entry name" value="GHMP_kinase_N_dom"/>
</dbReference>
<evidence type="ECO:0000256" key="1">
    <source>
        <dbReference type="ARBA" id="ARBA00022490"/>
    </source>
</evidence>
<feature type="region of interest" description="Disordered" evidence="10">
    <location>
        <begin position="41"/>
        <end position="60"/>
    </location>
</feature>
<dbReference type="RefSeq" id="WP_052860120.1">
    <property type="nucleotide sequence ID" value="NZ_JBIRFW010000013.1"/>
</dbReference>
<feature type="domain" description="GHMP kinase C-terminal" evidence="12">
    <location>
        <begin position="221"/>
        <end position="298"/>
    </location>
</feature>
<keyword evidence="4" id="KW-0547">Nucleotide-binding</keyword>
<gene>
    <name evidence="13" type="ORF">ACH4GP_33660</name>
</gene>
<dbReference type="InterPro" id="IPR020568">
    <property type="entry name" value="Ribosomal_Su5_D2-typ_SF"/>
</dbReference>
<dbReference type="SUPFAM" id="SSF55060">
    <property type="entry name" value="GHMP Kinase, C-terminal domain"/>
    <property type="match status" value="1"/>
</dbReference>
<dbReference type="PANTHER" id="PTHR43290">
    <property type="entry name" value="MEVALONATE KINASE"/>
    <property type="match status" value="1"/>
</dbReference>
<dbReference type="Gene3D" id="3.30.70.890">
    <property type="entry name" value="GHMP kinase, C-terminal domain"/>
    <property type="match status" value="1"/>
</dbReference>
<evidence type="ECO:0000259" key="11">
    <source>
        <dbReference type="Pfam" id="PF00288"/>
    </source>
</evidence>
<name>A0ABW7RP62_9ACTN</name>
<comment type="caution">
    <text evidence="13">The sequence shown here is derived from an EMBL/GenBank/DDBJ whole genome shotgun (WGS) entry which is preliminary data.</text>
</comment>
<dbReference type="Pfam" id="PF00288">
    <property type="entry name" value="GHMP_kinases_N"/>
    <property type="match status" value="1"/>
</dbReference>
<keyword evidence="3" id="KW-0808">Transferase</keyword>
<keyword evidence="1" id="KW-0963">Cytoplasm</keyword>
<sequence>MNVTRAQGAVVPCRACLSGEDLDWLGGRSVSLALDLPTTAGLRPPGARSPAAPGSDGGAGSWPEEVWAFLRQRLSGLGPRPPAVTVRSDAPAASGLSSSTALIVALFRAFTDACAPGAVTVRTLAQWAYEFEFAIFNGGGMDHLAVIAGGALLLQGRPSGLPDIRERVEFPSEWAVLVVDSATRKDTSDHIRSVRAQLAAGDPRLATYLVRTDAASAAVWEAVHRRDLGALGAAMGEAHAAMRDLQEMSTPLLEELRGLALRAAGLPLKLSGAGGGGALVGVCAAAEQEELAGRLRRAFGPAHPRVRVIPTRAAAGLAPELARLAPVGRAEAP</sequence>
<comment type="pathway">
    <text evidence="9">Isoprenoid biosynthesis; isopentenyl diphosphate biosynthesis via mevalonate pathway; isopentenyl diphosphate from (R)-mevalonate: step 1/3.</text>
</comment>
<evidence type="ECO:0000256" key="10">
    <source>
        <dbReference type="SAM" id="MobiDB-lite"/>
    </source>
</evidence>
<dbReference type="InterPro" id="IPR036554">
    <property type="entry name" value="GHMP_kinase_C_sf"/>
</dbReference>
<evidence type="ECO:0000256" key="8">
    <source>
        <dbReference type="ARBA" id="ARBA00023098"/>
    </source>
</evidence>
<dbReference type="GO" id="GO:0016301">
    <property type="term" value="F:kinase activity"/>
    <property type="evidence" value="ECO:0007669"/>
    <property type="project" value="UniProtKB-KW"/>
</dbReference>
<proteinExistence type="predicted"/>
<accession>A0ABW7RP62</accession>
<evidence type="ECO:0000256" key="2">
    <source>
        <dbReference type="ARBA" id="ARBA00022516"/>
    </source>
</evidence>
<keyword evidence="5 13" id="KW-0418">Kinase</keyword>
<keyword evidence="2" id="KW-0444">Lipid biosynthesis</keyword>
<dbReference type="InterPro" id="IPR006205">
    <property type="entry name" value="Mev_gal_kin"/>
</dbReference>
<evidence type="ECO:0000259" key="12">
    <source>
        <dbReference type="Pfam" id="PF08544"/>
    </source>
</evidence>
<dbReference type="PANTHER" id="PTHR43290:SF2">
    <property type="entry name" value="MEVALONATE KINASE"/>
    <property type="match status" value="1"/>
</dbReference>
<keyword evidence="8" id="KW-0443">Lipid metabolism</keyword>
<protein>
    <submittedName>
        <fullName evidence="13">Mevalonate kinase</fullName>
    </submittedName>
</protein>
<evidence type="ECO:0000256" key="5">
    <source>
        <dbReference type="ARBA" id="ARBA00022777"/>
    </source>
</evidence>
<keyword evidence="6" id="KW-0067">ATP-binding</keyword>
<reference evidence="13 14" key="1">
    <citation type="submission" date="2024-10" db="EMBL/GenBank/DDBJ databases">
        <title>The Natural Products Discovery Center: Release of the First 8490 Sequenced Strains for Exploring Actinobacteria Biosynthetic Diversity.</title>
        <authorList>
            <person name="Kalkreuter E."/>
            <person name="Kautsar S.A."/>
            <person name="Yang D."/>
            <person name="Bader C.D."/>
            <person name="Teijaro C.N."/>
            <person name="Fluegel L."/>
            <person name="Davis C.M."/>
            <person name="Simpson J.R."/>
            <person name="Lauterbach L."/>
            <person name="Steele A.D."/>
            <person name="Gui C."/>
            <person name="Meng S."/>
            <person name="Li G."/>
            <person name="Viehrig K."/>
            <person name="Ye F."/>
            <person name="Su P."/>
            <person name="Kiefer A.F."/>
            <person name="Nichols A."/>
            <person name="Cepeda A.J."/>
            <person name="Yan W."/>
            <person name="Fan B."/>
            <person name="Jiang Y."/>
            <person name="Adhikari A."/>
            <person name="Zheng C.-J."/>
            <person name="Schuster L."/>
            <person name="Cowan T.M."/>
            <person name="Smanski M.J."/>
            <person name="Chevrette M.G."/>
            <person name="De Carvalho L.P.S."/>
            <person name="Shen B."/>
        </authorList>
    </citation>
    <scope>NUCLEOTIDE SEQUENCE [LARGE SCALE GENOMIC DNA]</scope>
    <source>
        <strain evidence="13 14">NPDC018013</strain>
    </source>
</reference>
<dbReference type="PRINTS" id="PR00959">
    <property type="entry name" value="MEVGALKINASE"/>
</dbReference>
<keyword evidence="7" id="KW-0460">Magnesium</keyword>
<evidence type="ECO:0000256" key="9">
    <source>
        <dbReference type="ARBA" id="ARBA00029438"/>
    </source>
</evidence>
<dbReference type="InterPro" id="IPR013750">
    <property type="entry name" value="GHMP_kinase_C_dom"/>
</dbReference>
<dbReference type="Pfam" id="PF08544">
    <property type="entry name" value="GHMP_kinases_C"/>
    <property type="match status" value="1"/>
</dbReference>
<feature type="domain" description="GHMP kinase N-terminal" evidence="11">
    <location>
        <begin position="68"/>
        <end position="150"/>
    </location>
</feature>
<evidence type="ECO:0000256" key="7">
    <source>
        <dbReference type="ARBA" id="ARBA00022842"/>
    </source>
</evidence>
<evidence type="ECO:0000256" key="3">
    <source>
        <dbReference type="ARBA" id="ARBA00022679"/>
    </source>
</evidence>
<evidence type="ECO:0000256" key="6">
    <source>
        <dbReference type="ARBA" id="ARBA00022840"/>
    </source>
</evidence>
<dbReference type="Gene3D" id="3.30.230.10">
    <property type="match status" value="1"/>
</dbReference>
<evidence type="ECO:0000313" key="13">
    <source>
        <dbReference type="EMBL" id="MFH8589271.1"/>
    </source>
</evidence>
<organism evidence="13 14">
    <name type="scientific">Streptomyces celluloflavus</name>
    <dbReference type="NCBI Taxonomy" id="58344"/>
    <lineage>
        <taxon>Bacteria</taxon>
        <taxon>Bacillati</taxon>
        <taxon>Actinomycetota</taxon>
        <taxon>Actinomycetes</taxon>
        <taxon>Kitasatosporales</taxon>
        <taxon>Streptomycetaceae</taxon>
        <taxon>Streptomyces</taxon>
    </lineage>
</organism>
<evidence type="ECO:0000313" key="14">
    <source>
        <dbReference type="Proteomes" id="UP001610990"/>
    </source>
</evidence>
<dbReference type="InterPro" id="IPR014721">
    <property type="entry name" value="Ribsml_uS5_D2-typ_fold_subgr"/>
</dbReference>
<evidence type="ECO:0000256" key="4">
    <source>
        <dbReference type="ARBA" id="ARBA00022741"/>
    </source>
</evidence>
<keyword evidence="14" id="KW-1185">Reference proteome</keyword>
<dbReference type="Proteomes" id="UP001610990">
    <property type="component" value="Unassembled WGS sequence"/>
</dbReference>
<feature type="compositionally biased region" description="Low complexity" evidence="10">
    <location>
        <begin position="41"/>
        <end position="54"/>
    </location>
</feature>
<dbReference type="EMBL" id="JBIRGH010000030">
    <property type="protein sequence ID" value="MFH8589271.1"/>
    <property type="molecule type" value="Genomic_DNA"/>
</dbReference>
<dbReference type="SUPFAM" id="SSF54211">
    <property type="entry name" value="Ribosomal protein S5 domain 2-like"/>
    <property type="match status" value="1"/>
</dbReference>
<dbReference type="GeneID" id="97377276"/>